<dbReference type="AlphaFoldDB" id="A0A7W9T609"/>
<keyword evidence="3" id="KW-1185">Reference proteome</keyword>
<name>A0A7W9T609_9BACT</name>
<gene>
    <name evidence="2" type="ORF">HNQ93_004350</name>
</gene>
<reference evidence="2 3" key="1">
    <citation type="submission" date="2020-08" db="EMBL/GenBank/DDBJ databases">
        <title>Genomic Encyclopedia of Type Strains, Phase IV (KMG-IV): sequencing the most valuable type-strain genomes for metagenomic binning, comparative biology and taxonomic classification.</title>
        <authorList>
            <person name="Goeker M."/>
        </authorList>
    </citation>
    <scope>NUCLEOTIDE SEQUENCE [LARGE SCALE GENOMIC DNA]</scope>
    <source>
        <strain evidence="2 3">DSM 26718</strain>
    </source>
</reference>
<evidence type="ECO:0000313" key="2">
    <source>
        <dbReference type="EMBL" id="MBB6061469.1"/>
    </source>
</evidence>
<dbReference type="InterPro" id="IPR008030">
    <property type="entry name" value="NmrA-like"/>
</dbReference>
<protein>
    <submittedName>
        <fullName evidence="2">Uncharacterized protein YbjT (DUF2867 family)</fullName>
    </submittedName>
</protein>
<dbReference type="PANTHER" id="PTHR43162:SF1">
    <property type="entry name" value="PRESTALK A DIFFERENTIATION PROTEIN A"/>
    <property type="match status" value="1"/>
</dbReference>
<dbReference type="RefSeq" id="WP_183405542.1">
    <property type="nucleotide sequence ID" value="NZ_JACHGG010000014.1"/>
</dbReference>
<dbReference type="EMBL" id="JACHGG010000014">
    <property type="protein sequence ID" value="MBB6061469.1"/>
    <property type="molecule type" value="Genomic_DNA"/>
</dbReference>
<evidence type="ECO:0000313" key="3">
    <source>
        <dbReference type="Proteomes" id="UP000532746"/>
    </source>
</evidence>
<accession>A0A7W9T609</accession>
<dbReference type="Gene3D" id="3.40.50.720">
    <property type="entry name" value="NAD(P)-binding Rossmann-like Domain"/>
    <property type="match status" value="1"/>
</dbReference>
<dbReference type="Proteomes" id="UP000532746">
    <property type="component" value="Unassembled WGS sequence"/>
</dbReference>
<dbReference type="InterPro" id="IPR036291">
    <property type="entry name" value="NAD(P)-bd_dom_sf"/>
</dbReference>
<dbReference type="PANTHER" id="PTHR43162">
    <property type="match status" value="1"/>
</dbReference>
<organism evidence="2 3">
    <name type="scientific">Hymenobacter luteus</name>
    <dbReference type="NCBI Taxonomy" id="1411122"/>
    <lineage>
        <taxon>Bacteria</taxon>
        <taxon>Pseudomonadati</taxon>
        <taxon>Bacteroidota</taxon>
        <taxon>Cytophagia</taxon>
        <taxon>Cytophagales</taxon>
        <taxon>Hymenobacteraceae</taxon>
        <taxon>Hymenobacter</taxon>
    </lineage>
</organism>
<feature type="domain" description="NmrA-like" evidence="1">
    <location>
        <begin position="17"/>
        <end position="248"/>
    </location>
</feature>
<sequence>MPQFPASALPTAGSVPTILLTGATGNVGTELTRLLAARGIPFRALVRDVTSTAAQALQALPGAELVAGDLNDAASVRRALVGIERAFLLTPSSAQAEAQQLAFVEQARQAGVQHLVKLSQWAAAPDSPVRFLRYHAVVEAAIQASGLAYTFLRPNLFMQGLLAFKDAIAAQGQFFAPIGEAEISVVDVRDIAAAATAALTETGHENHTYDLTGPQALTHADLAQALALAIDRPVAFVDVPPTAMRGALLGMGMDPWMAEGLVEDYAHYHRGEAAVVAPGVQQATGRAPRAFADFARDYAPAFGAASSVVAN</sequence>
<comment type="caution">
    <text evidence="2">The sequence shown here is derived from an EMBL/GenBank/DDBJ whole genome shotgun (WGS) entry which is preliminary data.</text>
</comment>
<dbReference type="InterPro" id="IPR051604">
    <property type="entry name" value="Ergot_Alk_Oxidoreductase"/>
</dbReference>
<dbReference type="CDD" id="cd05269">
    <property type="entry name" value="TMR_SDR_a"/>
    <property type="match status" value="1"/>
</dbReference>
<dbReference type="SUPFAM" id="SSF51735">
    <property type="entry name" value="NAD(P)-binding Rossmann-fold domains"/>
    <property type="match status" value="1"/>
</dbReference>
<dbReference type="Gene3D" id="3.90.25.10">
    <property type="entry name" value="UDP-galactose 4-epimerase, domain 1"/>
    <property type="match status" value="1"/>
</dbReference>
<proteinExistence type="predicted"/>
<dbReference type="Pfam" id="PF05368">
    <property type="entry name" value="NmrA"/>
    <property type="match status" value="1"/>
</dbReference>
<evidence type="ECO:0000259" key="1">
    <source>
        <dbReference type="Pfam" id="PF05368"/>
    </source>
</evidence>